<feature type="transmembrane region" description="Helical" evidence="7">
    <location>
        <begin position="114"/>
        <end position="135"/>
    </location>
</feature>
<gene>
    <name evidence="9" type="ORF">V2J94_48045</name>
</gene>
<dbReference type="PANTHER" id="PTHR32322">
    <property type="entry name" value="INNER MEMBRANE TRANSPORTER"/>
    <property type="match status" value="1"/>
</dbReference>
<feature type="transmembrane region" description="Helical" evidence="7">
    <location>
        <begin position="147"/>
        <end position="167"/>
    </location>
</feature>
<reference evidence="9 10" key="1">
    <citation type="submission" date="2023-11" db="EMBL/GenBank/DDBJ databases">
        <title>30 novel species of actinomycetes from the DSMZ collection.</title>
        <authorList>
            <person name="Nouioui I."/>
        </authorList>
    </citation>
    <scope>NUCLEOTIDE SEQUENCE [LARGE SCALE GENOMIC DNA]</scope>
    <source>
        <strain evidence="9 10">DSM 41524</strain>
    </source>
</reference>
<keyword evidence="3 7" id="KW-0812">Transmembrane</keyword>
<protein>
    <submittedName>
        <fullName evidence="9">EamA family transporter</fullName>
    </submittedName>
</protein>
<comment type="similarity">
    <text evidence="2">Belongs to the EamA transporter family.</text>
</comment>
<keyword evidence="4 7" id="KW-1133">Transmembrane helix</keyword>
<dbReference type="InterPro" id="IPR037185">
    <property type="entry name" value="EmrE-like"/>
</dbReference>
<evidence type="ECO:0000256" key="5">
    <source>
        <dbReference type="ARBA" id="ARBA00023136"/>
    </source>
</evidence>
<dbReference type="InterPro" id="IPR000620">
    <property type="entry name" value="EamA_dom"/>
</dbReference>
<keyword evidence="5 7" id="KW-0472">Membrane</keyword>
<feature type="transmembrane region" description="Helical" evidence="7">
    <location>
        <begin position="258"/>
        <end position="279"/>
    </location>
</feature>
<feature type="compositionally biased region" description="Pro residues" evidence="6">
    <location>
        <begin position="34"/>
        <end position="62"/>
    </location>
</feature>
<dbReference type="Proteomes" id="UP001354709">
    <property type="component" value="Unassembled WGS sequence"/>
</dbReference>
<evidence type="ECO:0000256" key="1">
    <source>
        <dbReference type="ARBA" id="ARBA00004141"/>
    </source>
</evidence>
<organism evidence="9 10">
    <name type="scientific">Streptomyces asiaticus subsp. ignotus</name>
    <dbReference type="NCBI Taxonomy" id="3098222"/>
    <lineage>
        <taxon>Bacteria</taxon>
        <taxon>Bacillati</taxon>
        <taxon>Actinomycetota</taxon>
        <taxon>Actinomycetes</taxon>
        <taxon>Kitasatosporales</taxon>
        <taxon>Streptomycetaceae</taxon>
        <taxon>Streptomyces</taxon>
        <taxon>Streptomyces violaceusniger group</taxon>
    </lineage>
</organism>
<feature type="compositionally biased region" description="Low complexity" evidence="6">
    <location>
        <begin position="14"/>
        <end position="33"/>
    </location>
</feature>
<feature type="domain" description="EamA" evidence="8">
    <location>
        <begin position="227"/>
        <end position="358"/>
    </location>
</feature>
<dbReference type="Pfam" id="PF00892">
    <property type="entry name" value="EamA"/>
    <property type="match status" value="2"/>
</dbReference>
<feature type="transmembrane region" description="Helical" evidence="7">
    <location>
        <begin position="88"/>
        <end position="108"/>
    </location>
</feature>
<evidence type="ECO:0000313" key="10">
    <source>
        <dbReference type="Proteomes" id="UP001354709"/>
    </source>
</evidence>
<evidence type="ECO:0000256" key="4">
    <source>
        <dbReference type="ARBA" id="ARBA00022989"/>
    </source>
</evidence>
<dbReference type="InterPro" id="IPR050638">
    <property type="entry name" value="AA-Vitamin_Transporters"/>
</dbReference>
<dbReference type="RefSeq" id="WP_330816702.1">
    <property type="nucleotide sequence ID" value="NZ_JAZBJO010000084.1"/>
</dbReference>
<evidence type="ECO:0000256" key="7">
    <source>
        <dbReference type="SAM" id="Phobius"/>
    </source>
</evidence>
<feature type="transmembrane region" description="Helical" evidence="7">
    <location>
        <begin position="285"/>
        <end position="309"/>
    </location>
</feature>
<proteinExistence type="inferred from homology"/>
<accession>A0ABU7QF71</accession>
<evidence type="ECO:0000256" key="2">
    <source>
        <dbReference type="ARBA" id="ARBA00007362"/>
    </source>
</evidence>
<name>A0ABU7QF71_9ACTN</name>
<evidence type="ECO:0000313" key="9">
    <source>
        <dbReference type="EMBL" id="MEE4599461.1"/>
    </source>
</evidence>
<comment type="subcellular location">
    <subcellularLocation>
        <location evidence="1">Membrane</location>
        <topology evidence="1">Multi-pass membrane protein</topology>
    </subcellularLocation>
</comment>
<evidence type="ECO:0000259" key="8">
    <source>
        <dbReference type="Pfam" id="PF00892"/>
    </source>
</evidence>
<feature type="domain" description="EamA" evidence="8">
    <location>
        <begin position="85"/>
        <end position="214"/>
    </location>
</feature>
<feature type="region of interest" description="Disordered" evidence="6">
    <location>
        <begin position="1"/>
        <end position="73"/>
    </location>
</feature>
<comment type="caution">
    <text evidence="9">The sequence shown here is derived from an EMBL/GenBank/DDBJ whole genome shotgun (WGS) entry which is preliminary data.</text>
</comment>
<dbReference type="EMBL" id="JAZBJO010000084">
    <property type="protein sequence ID" value="MEE4599461.1"/>
    <property type="molecule type" value="Genomic_DNA"/>
</dbReference>
<evidence type="ECO:0000256" key="6">
    <source>
        <dbReference type="SAM" id="MobiDB-lite"/>
    </source>
</evidence>
<feature type="transmembrane region" description="Helical" evidence="7">
    <location>
        <begin position="201"/>
        <end position="218"/>
    </location>
</feature>
<feature type="transmembrane region" description="Helical" evidence="7">
    <location>
        <begin position="329"/>
        <end position="356"/>
    </location>
</feature>
<keyword evidence="10" id="KW-1185">Reference proteome</keyword>
<sequence length="410" mass="40365">MTAQDSATDDSAIAVSGAPAPGATPGTGVTPAPSAGPAPGADPAPGTGPTPAPGANPAPRGGPSPGLGDTHAAAPALPTPFALRTGTLLAALGVAAFSLTFPATAWALTGLGPWSVTTCRVVLAALIAVGALAALRVPVPDRRHWPGLLVVAAGVVVGFPLLTTLALETSTTAHAAVVVGLLPLTTAAFSAVRTGVRPSRVFWAAALAGAAVVIAFAVQQSGGALTTGDLYLFGALVVCAAGYTEGGRLAGHMPGWQVIGWALVGCLPLSVPGAVLALAGEDVHLGGRAVAGLLWLAVGSQFVGLVVWYRGMAAIGVARASQLQLAQPLLTLVWSVLLLGETLTPAAPIAAVAVLVCIGVTQRARVPAGVVRASGPGGTRTAETVEEAGRIPETADPNHPPAGANQDNQP</sequence>
<evidence type="ECO:0000256" key="3">
    <source>
        <dbReference type="ARBA" id="ARBA00022692"/>
    </source>
</evidence>
<feature type="region of interest" description="Disordered" evidence="6">
    <location>
        <begin position="375"/>
        <end position="410"/>
    </location>
</feature>
<dbReference type="PANTHER" id="PTHR32322:SF2">
    <property type="entry name" value="EAMA DOMAIN-CONTAINING PROTEIN"/>
    <property type="match status" value="1"/>
</dbReference>
<dbReference type="SUPFAM" id="SSF103481">
    <property type="entry name" value="Multidrug resistance efflux transporter EmrE"/>
    <property type="match status" value="2"/>
</dbReference>
<feature type="transmembrane region" description="Helical" evidence="7">
    <location>
        <begin position="173"/>
        <end position="192"/>
    </location>
</feature>